<feature type="domain" description="BTB" evidence="1">
    <location>
        <begin position="343"/>
        <end position="410"/>
    </location>
</feature>
<reference evidence="2 3" key="1">
    <citation type="journal article" date="2019" name="Sci. Rep.">
        <title>Orb-weaving spider Araneus ventricosus genome elucidates the spidroin gene catalogue.</title>
        <authorList>
            <person name="Kono N."/>
            <person name="Nakamura H."/>
            <person name="Ohtoshi R."/>
            <person name="Moran D.A.P."/>
            <person name="Shinohara A."/>
            <person name="Yoshida Y."/>
            <person name="Fujiwara M."/>
            <person name="Mori M."/>
            <person name="Tomita M."/>
            <person name="Arakawa K."/>
        </authorList>
    </citation>
    <scope>NUCLEOTIDE SEQUENCE [LARGE SCALE GENOMIC DNA]</scope>
</reference>
<dbReference type="InterPro" id="IPR011333">
    <property type="entry name" value="SKP1/BTB/POZ_sf"/>
</dbReference>
<gene>
    <name evidence="2" type="primary">spop_122</name>
    <name evidence="2" type="ORF">AVEN_227480_1</name>
</gene>
<dbReference type="Pfam" id="PF00651">
    <property type="entry name" value="BTB"/>
    <property type="match status" value="1"/>
</dbReference>
<dbReference type="PANTHER" id="PTHR24413">
    <property type="entry name" value="SPECKLE-TYPE POZ PROTEIN"/>
    <property type="match status" value="1"/>
</dbReference>
<dbReference type="Proteomes" id="UP000499080">
    <property type="component" value="Unassembled WGS sequence"/>
</dbReference>
<dbReference type="PROSITE" id="PS50097">
    <property type="entry name" value="BTB"/>
    <property type="match status" value="1"/>
</dbReference>
<organism evidence="2 3">
    <name type="scientific">Araneus ventricosus</name>
    <name type="common">Orbweaver spider</name>
    <name type="synonym">Epeira ventricosa</name>
    <dbReference type="NCBI Taxonomy" id="182803"/>
    <lineage>
        <taxon>Eukaryota</taxon>
        <taxon>Metazoa</taxon>
        <taxon>Ecdysozoa</taxon>
        <taxon>Arthropoda</taxon>
        <taxon>Chelicerata</taxon>
        <taxon>Arachnida</taxon>
        <taxon>Araneae</taxon>
        <taxon>Araneomorphae</taxon>
        <taxon>Entelegynae</taxon>
        <taxon>Araneoidea</taxon>
        <taxon>Araneidae</taxon>
        <taxon>Araneus</taxon>
    </lineage>
</organism>
<protein>
    <submittedName>
        <fullName evidence="2">Speckle-type POZ protein</fullName>
    </submittedName>
</protein>
<dbReference type="OrthoDB" id="6423930at2759"/>
<comment type="caution">
    <text evidence="2">The sequence shown here is derived from an EMBL/GenBank/DDBJ whole genome shotgun (WGS) entry which is preliminary data.</text>
</comment>
<dbReference type="CDD" id="cd18186">
    <property type="entry name" value="BTB_POZ_ZBTB_KLHL-like"/>
    <property type="match status" value="1"/>
</dbReference>
<evidence type="ECO:0000313" key="2">
    <source>
        <dbReference type="EMBL" id="GBL98958.1"/>
    </source>
</evidence>
<dbReference type="Gene3D" id="2.60.210.10">
    <property type="entry name" value="Apoptosis, Tumor Necrosis Factor Receptor Associated Protein 2, Chain A"/>
    <property type="match status" value="1"/>
</dbReference>
<dbReference type="InterPro" id="IPR000210">
    <property type="entry name" value="BTB/POZ_dom"/>
</dbReference>
<dbReference type="AlphaFoldDB" id="A0A4Y2C3N6"/>
<dbReference type="SMART" id="SM00225">
    <property type="entry name" value="BTB"/>
    <property type="match status" value="1"/>
</dbReference>
<accession>A0A4Y2C3N6</accession>
<proteinExistence type="predicted"/>
<dbReference type="InterPro" id="IPR008974">
    <property type="entry name" value="TRAF-like"/>
</dbReference>
<dbReference type="EMBL" id="BGPR01000144">
    <property type="protein sequence ID" value="GBL98958.1"/>
    <property type="molecule type" value="Genomic_DNA"/>
</dbReference>
<keyword evidence="3" id="KW-1185">Reference proteome</keyword>
<dbReference type="SUPFAM" id="SSF54695">
    <property type="entry name" value="POZ domain"/>
    <property type="match status" value="1"/>
</dbReference>
<evidence type="ECO:0000259" key="1">
    <source>
        <dbReference type="PROSITE" id="PS50097"/>
    </source>
</evidence>
<sequence length="508" mass="57562">MAEDNEDTRNGFTFIWTALKLSRGSEQNGLLQTAPEILSSPPFFVDSLEKTGWCLMMLISKKGDHITCSLSRIIKDNGPQKIEIEFELSFLAANGSSLIKSKRRNLFSHNEVCIFESFAKKNDVLVKRKGEILQKESLTIRCRMWKVGDTIPKPALSFARSELRVETESFFCAIERFSSLKTGEKKSFLVKPKFREIQPLTLNVGLSDGGDDVQVQMTSEDAKLMVSMSWEISAIDSIGRVIDCANFNFLIHQKHVSQIPRLTSKSKLTANRNLYLPNDVLLLRCSYTTRYIGEITYDSQTLANVENTINALTLQNHKAEESSVASMSLAKDLKGLYEEGVLCDVHLLAEGMTFPAHKNVLSARSSVFKLMFTQDEKVMNSKEVNLPDVDAASVRKMLKFIYTDVVNDLDSGSALSLYTAAACYELVPLKNECSEFLKDNLNLLNVFDVLILAEKHNDDELQKEAKDFVLNHDEDLLRSDKWEFFKKNYKQLAFDIMEIICLKKTTKK</sequence>
<name>A0A4Y2C3N6_ARAVE</name>
<dbReference type="Gene3D" id="1.25.40.420">
    <property type="match status" value="1"/>
</dbReference>
<dbReference type="Gene3D" id="3.30.710.10">
    <property type="entry name" value="Potassium Channel Kv1.1, Chain A"/>
    <property type="match status" value="1"/>
</dbReference>
<evidence type="ECO:0000313" key="3">
    <source>
        <dbReference type="Proteomes" id="UP000499080"/>
    </source>
</evidence>
<dbReference type="SUPFAM" id="SSF49599">
    <property type="entry name" value="TRAF domain-like"/>
    <property type="match status" value="1"/>
</dbReference>